<dbReference type="KEGG" id="amq:AMETH_4670"/>
<keyword evidence="2" id="KW-1185">Reference proteome</keyword>
<sequence>MTAGVEIDAGRIATAVQACPHVAGLHAGRFGEIATYLPGGRVPGVRIRPEEITVGVVGHYPAPVRDIAQEVRAAVGAVDRVVHVWIGDIADTPQPA</sequence>
<dbReference type="PATRIC" id="fig|1068978.7.peg.5020"/>
<protein>
    <recommendedName>
        <fullName evidence="3">Asp23/Gls24 family envelope stress response protein</fullName>
    </recommendedName>
</protein>
<organism evidence="1 2">
    <name type="scientific">Amycolatopsis methanolica 239</name>
    <dbReference type="NCBI Taxonomy" id="1068978"/>
    <lineage>
        <taxon>Bacteria</taxon>
        <taxon>Bacillati</taxon>
        <taxon>Actinomycetota</taxon>
        <taxon>Actinomycetes</taxon>
        <taxon>Pseudonocardiales</taxon>
        <taxon>Pseudonocardiaceae</taxon>
        <taxon>Amycolatopsis</taxon>
        <taxon>Amycolatopsis methanolica group</taxon>
    </lineage>
</organism>
<dbReference type="OrthoDB" id="5195799at2"/>
<dbReference type="RefSeq" id="WP_017983593.1">
    <property type="nucleotide sequence ID" value="NZ_AQUL01000001.1"/>
</dbReference>
<name>A0A076N467_AMYME</name>
<proteinExistence type="predicted"/>
<dbReference type="STRING" id="1068978.AMETH_4670"/>
<dbReference type="EMBL" id="CP009110">
    <property type="protein sequence ID" value="AIJ24762.1"/>
    <property type="molecule type" value="Genomic_DNA"/>
</dbReference>
<evidence type="ECO:0008006" key="3">
    <source>
        <dbReference type="Google" id="ProtNLM"/>
    </source>
</evidence>
<evidence type="ECO:0000313" key="1">
    <source>
        <dbReference type="EMBL" id="AIJ24762.1"/>
    </source>
</evidence>
<dbReference type="Proteomes" id="UP000062973">
    <property type="component" value="Chromosome"/>
</dbReference>
<gene>
    <name evidence="1" type="ORF">AMETH_4670</name>
</gene>
<evidence type="ECO:0000313" key="2">
    <source>
        <dbReference type="Proteomes" id="UP000062973"/>
    </source>
</evidence>
<dbReference type="AlphaFoldDB" id="A0A076N467"/>
<dbReference type="eggNOG" id="COG1302">
    <property type="taxonomic scope" value="Bacteria"/>
</dbReference>
<dbReference type="HOGENOM" id="CLU_160020_2_1_11"/>
<accession>A0A076N467</accession>
<reference evidence="1 2" key="1">
    <citation type="submission" date="2014-07" db="EMBL/GenBank/DDBJ databases">
        <title>Whole Genome Sequence of the Amycolatopsis methanolica 239.</title>
        <authorList>
            <person name="Tang B."/>
        </authorList>
    </citation>
    <scope>NUCLEOTIDE SEQUENCE [LARGE SCALE GENOMIC DNA]</scope>
    <source>
        <strain evidence="1 2">239</strain>
    </source>
</reference>